<keyword evidence="4" id="KW-1185">Reference proteome</keyword>
<organism evidence="3 4">
    <name type="scientific">Ampelomyces quisqualis</name>
    <name type="common">Powdery mildew agent</name>
    <dbReference type="NCBI Taxonomy" id="50730"/>
    <lineage>
        <taxon>Eukaryota</taxon>
        <taxon>Fungi</taxon>
        <taxon>Dikarya</taxon>
        <taxon>Ascomycota</taxon>
        <taxon>Pezizomycotina</taxon>
        <taxon>Dothideomycetes</taxon>
        <taxon>Pleosporomycetidae</taxon>
        <taxon>Pleosporales</taxon>
        <taxon>Pleosporineae</taxon>
        <taxon>Phaeosphaeriaceae</taxon>
        <taxon>Ampelomyces</taxon>
    </lineage>
</organism>
<gene>
    <name evidence="3" type="ORF">BDU57DRAFT_449802</name>
</gene>
<dbReference type="InterPro" id="IPR052895">
    <property type="entry name" value="HetReg/Transcr_Mod"/>
</dbReference>
<dbReference type="PANTHER" id="PTHR24148">
    <property type="entry name" value="ANKYRIN REPEAT DOMAIN-CONTAINING PROTEIN 39 HOMOLOG-RELATED"/>
    <property type="match status" value="1"/>
</dbReference>
<reference evidence="3" key="1">
    <citation type="journal article" date="2020" name="Stud. Mycol.">
        <title>101 Dothideomycetes genomes: a test case for predicting lifestyles and emergence of pathogens.</title>
        <authorList>
            <person name="Haridas S."/>
            <person name="Albert R."/>
            <person name="Binder M."/>
            <person name="Bloem J."/>
            <person name="Labutti K."/>
            <person name="Salamov A."/>
            <person name="Andreopoulos B."/>
            <person name="Baker S."/>
            <person name="Barry K."/>
            <person name="Bills G."/>
            <person name="Bluhm B."/>
            <person name="Cannon C."/>
            <person name="Castanera R."/>
            <person name="Culley D."/>
            <person name="Daum C."/>
            <person name="Ezra D."/>
            <person name="Gonzalez J."/>
            <person name="Henrissat B."/>
            <person name="Kuo A."/>
            <person name="Liang C."/>
            <person name="Lipzen A."/>
            <person name="Lutzoni F."/>
            <person name="Magnuson J."/>
            <person name="Mondo S."/>
            <person name="Nolan M."/>
            <person name="Ohm R."/>
            <person name="Pangilinan J."/>
            <person name="Park H.-J."/>
            <person name="Ramirez L."/>
            <person name="Alfaro M."/>
            <person name="Sun H."/>
            <person name="Tritt A."/>
            <person name="Yoshinaga Y."/>
            <person name="Zwiers L.-H."/>
            <person name="Turgeon B."/>
            <person name="Goodwin S."/>
            <person name="Spatafora J."/>
            <person name="Crous P."/>
            <person name="Grigoriev I."/>
        </authorList>
    </citation>
    <scope>NUCLEOTIDE SEQUENCE</scope>
    <source>
        <strain evidence="3">HMLAC05119</strain>
    </source>
</reference>
<dbReference type="EMBL" id="ML979135">
    <property type="protein sequence ID" value="KAF1916463.1"/>
    <property type="molecule type" value="Genomic_DNA"/>
</dbReference>
<protein>
    <submittedName>
        <fullName evidence="3">Heterokaryon incompatibility protein-domain-containing protein</fullName>
    </submittedName>
</protein>
<proteinExistence type="predicted"/>
<evidence type="ECO:0000313" key="4">
    <source>
        <dbReference type="Proteomes" id="UP000800096"/>
    </source>
</evidence>
<dbReference type="OrthoDB" id="194358at2759"/>
<dbReference type="AlphaFoldDB" id="A0A6A5QM08"/>
<dbReference type="PANTHER" id="PTHR24148:SF73">
    <property type="entry name" value="HET DOMAIN PROTEIN (AFU_ORTHOLOGUE AFUA_8G01020)"/>
    <property type="match status" value="1"/>
</dbReference>
<name>A0A6A5QM08_AMPQU</name>
<evidence type="ECO:0000256" key="1">
    <source>
        <dbReference type="SAM" id="MobiDB-lite"/>
    </source>
</evidence>
<sequence length="565" mass="64226">MKRVNALLNRSVPSKHEPSQTPTETRSFAHKPLDETKPSLRLVTVASELSSDGSIQCYVSHSTLDRASYVCLSYRWGDPGHLTQIHINGAPFHVRRNVYDFLDMVRRMPTTFYWIDAICIDQANVSERSHQVAHMGRIFSGAFLVYLWLGKMPLMTPWLHYLRNGKTQPDHSALPWSVIFEAQQTIDTCVFNNEYWSRAWVAQEVLLARSVIVLLCHETFEFTELVKTTMKFDNVDLGSFRDCAMAQFADLINGFGYVQPKTLVNLLDNFRDYRCEMPRDHIYSLLALSSESQLPRVDYNQPSEGLAYEVLKRSDEPLCICSALLVGHTLELCPEQHKREIVSPRTDTKTLIEFDIKGLRYSRHAMLANDEIQSWSHYKLMGTDMFGHDFVFSGFCPAFLALMNALQARTMTMDAAIPESTDDSALVRPIIPCLLRVMDDNHRHAMMSGFGPAVTIYAPNASADISTVQVALELIVELVPQTIELCSRIARSKEKTKSRGSEEVHAISDRDGPLHRMTPVPRRGTDWTSQSADFHRVDSANQNKSPEVEGPISRIRLWRAQFPPD</sequence>
<accession>A0A6A5QM08</accession>
<dbReference type="InterPro" id="IPR010730">
    <property type="entry name" value="HET"/>
</dbReference>
<dbReference type="Pfam" id="PF06985">
    <property type="entry name" value="HET"/>
    <property type="match status" value="1"/>
</dbReference>
<evidence type="ECO:0000259" key="2">
    <source>
        <dbReference type="Pfam" id="PF06985"/>
    </source>
</evidence>
<feature type="compositionally biased region" description="Basic and acidic residues" evidence="1">
    <location>
        <begin position="494"/>
        <end position="514"/>
    </location>
</feature>
<feature type="region of interest" description="Disordered" evidence="1">
    <location>
        <begin position="494"/>
        <end position="554"/>
    </location>
</feature>
<feature type="region of interest" description="Disordered" evidence="1">
    <location>
        <begin position="1"/>
        <end position="31"/>
    </location>
</feature>
<feature type="domain" description="Heterokaryon incompatibility" evidence="2">
    <location>
        <begin position="69"/>
        <end position="204"/>
    </location>
</feature>
<dbReference type="Proteomes" id="UP000800096">
    <property type="component" value="Unassembled WGS sequence"/>
</dbReference>
<evidence type="ECO:0000313" key="3">
    <source>
        <dbReference type="EMBL" id="KAF1916463.1"/>
    </source>
</evidence>